<dbReference type="SUPFAM" id="SSF52540">
    <property type="entry name" value="P-loop containing nucleoside triphosphate hydrolases"/>
    <property type="match status" value="1"/>
</dbReference>
<evidence type="ECO:0000313" key="2">
    <source>
        <dbReference type="Proteomes" id="UP000545286"/>
    </source>
</evidence>
<protein>
    <recommendedName>
        <fullName evidence="3">Thymidylate kinase</fullName>
    </recommendedName>
</protein>
<dbReference type="InterPro" id="IPR027417">
    <property type="entry name" value="P-loop_NTPase"/>
</dbReference>
<dbReference type="EMBL" id="JACHWJ010000004">
    <property type="protein sequence ID" value="MBB2958576.1"/>
    <property type="molecule type" value="Genomic_DNA"/>
</dbReference>
<organism evidence="1 2">
    <name type="scientific">Pseudoclavibacter helvolus</name>
    <dbReference type="NCBI Taxonomy" id="255205"/>
    <lineage>
        <taxon>Bacteria</taxon>
        <taxon>Bacillati</taxon>
        <taxon>Actinomycetota</taxon>
        <taxon>Actinomycetes</taxon>
        <taxon>Micrococcales</taxon>
        <taxon>Microbacteriaceae</taxon>
        <taxon>Pseudoclavibacter</taxon>
    </lineage>
</organism>
<gene>
    <name evidence="1" type="ORF">FHX72_002722</name>
</gene>
<dbReference type="AlphaFoldDB" id="A0A7W4YGY0"/>
<dbReference type="OrthoDB" id="5122336at2"/>
<comment type="caution">
    <text evidence="1">The sequence shown here is derived from an EMBL/GenBank/DDBJ whole genome shotgun (WGS) entry which is preliminary data.</text>
</comment>
<dbReference type="Gene3D" id="3.40.50.300">
    <property type="entry name" value="P-loop containing nucleotide triphosphate hydrolases"/>
    <property type="match status" value="1"/>
</dbReference>
<evidence type="ECO:0008006" key="3">
    <source>
        <dbReference type="Google" id="ProtNLM"/>
    </source>
</evidence>
<sequence>MLGPDGSGKSTVIAGLVAREPNIRRAHLGLWTHTRWNVLDRVPGGGLALRLGRLVRGTVSARWHRACGRTVVLDRVANEHIILGSADPSIGGRLLRGASSRLMPALDRVAVLDAPSSVLGSRTDEYAPEQLERQRRRYLAFARRTELATVVDVTHSPYEVTNRLRELVAAA</sequence>
<keyword evidence="2" id="KW-1185">Reference proteome</keyword>
<dbReference type="RefSeq" id="WP_156475673.1">
    <property type="nucleotide sequence ID" value="NZ_CZJS01000091.1"/>
</dbReference>
<reference evidence="1 2" key="1">
    <citation type="submission" date="2020-08" db="EMBL/GenBank/DDBJ databases">
        <title>Sequencing the genomes of 1000 actinobacteria strains.</title>
        <authorList>
            <person name="Klenk H.-P."/>
        </authorList>
    </citation>
    <scope>NUCLEOTIDE SEQUENCE [LARGE SCALE GENOMIC DNA]</scope>
    <source>
        <strain evidence="1 2">DSM 20419</strain>
    </source>
</reference>
<dbReference type="Proteomes" id="UP000545286">
    <property type="component" value="Unassembled WGS sequence"/>
</dbReference>
<accession>A0A7W4YGY0</accession>
<evidence type="ECO:0000313" key="1">
    <source>
        <dbReference type="EMBL" id="MBB2958576.1"/>
    </source>
</evidence>
<proteinExistence type="predicted"/>
<name>A0A7W4YGY0_9MICO</name>